<dbReference type="Proteomes" id="UP000095042">
    <property type="component" value="Unassembled WGS sequence"/>
</dbReference>
<dbReference type="AlphaFoldDB" id="A0A1E3WC45"/>
<gene>
    <name evidence="2" type="ORF">AUC71_14305</name>
</gene>
<dbReference type="EMBL" id="LPWD01000263">
    <property type="protein sequence ID" value="ODS02637.1"/>
    <property type="molecule type" value="Genomic_DNA"/>
</dbReference>
<feature type="signal peptide" evidence="1">
    <location>
        <begin position="1"/>
        <end position="29"/>
    </location>
</feature>
<dbReference type="OrthoDB" id="8081243at2"/>
<organism evidence="2 3">
    <name type="scientific">Methyloceanibacter marginalis</name>
    <dbReference type="NCBI Taxonomy" id="1774971"/>
    <lineage>
        <taxon>Bacteria</taxon>
        <taxon>Pseudomonadati</taxon>
        <taxon>Pseudomonadota</taxon>
        <taxon>Alphaproteobacteria</taxon>
        <taxon>Hyphomicrobiales</taxon>
        <taxon>Hyphomicrobiaceae</taxon>
        <taxon>Methyloceanibacter</taxon>
    </lineage>
</organism>
<sequence>MEDDPMLKTALMTVAAVATLSLGAVQANAQALSGDALRGAVSGKTVFLNISGFELPVQYSPSGTMKGSMGTVAAALARGDGSSDRGKWWVDGDQLCQKWYTWMEGQTYCYKLSRNGSNVRWVRNDGRSGTARIGG</sequence>
<keyword evidence="3" id="KW-1185">Reference proteome</keyword>
<accession>A0A1E3WC45</accession>
<evidence type="ECO:0000256" key="1">
    <source>
        <dbReference type="SAM" id="SignalP"/>
    </source>
</evidence>
<proteinExistence type="predicted"/>
<comment type="caution">
    <text evidence="2">The sequence shown here is derived from an EMBL/GenBank/DDBJ whole genome shotgun (WGS) entry which is preliminary data.</text>
</comment>
<evidence type="ECO:0000313" key="2">
    <source>
        <dbReference type="EMBL" id="ODS02637.1"/>
    </source>
</evidence>
<name>A0A1E3WC45_9HYPH</name>
<protein>
    <submittedName>
        <fullName evidence="2">Uncharacterized protein</fullName>
    </submittedName>
</protein>
<feature type="chain" id="PRO_5009139189" evidence="1">
    <location>
        <begin position="30"/>
        <end position="135"/>
    </location>
</feature>
<evidence type="ECO:0000313" key="3">
    <source>
        <dbReference type="Proteomes" id="UP000095042"/>
    </source>
</evidence>
<keyword evidence="1" id="KW-0732">Signal</keyword>
<reference evidence="2 3" key="1">
    <citation type="journal article" date="2016" name="Environ. Microbiol.">
        <title>New Methyloceanibacter diversity from North Sea sediments includes methanotroph containing solely the soluble methane monooxygenase.</title>
        <authorList>
            <person name="Vekeman B."/>
            <person name="Kerckhof F.M."/>
            <person name="Cremers G."/>
            <person name="de Vos P."/>
            <person name="Vandamme P."/>
            <person name="Boon N."/>
            <person name="Op den Camp H.J."/>
            <person name="Heylen K."/>
        </authorList>
    </citation>
    <scope>NUCLEOTIDE SEQUENCE [LARGE SCALE GENOMIC DNA]</scope>
    <source>
        <strain evidence="2 3">R-67177</strain>
    </source>
</reference>
<dbReference type="RefSeq" id="WP_083238258.1">
    <property type="nucleotide sequence ID" value="NZ_LPWD01000263.1"/>
</dbReference>